<dbReference type="SUPFAM" id="SSF48371">
    <property type="entry name" value="ARM repeat"/>
    <property type="match status" value="1"/>
</dbReference>
<dbReference type="PANTHER" id="PTHR21331:SF2">
    <property type="entry name" value="BRCA1-ASSOCIATED ATM ACTIVATOR 1"/>
    <property type="match status" value="1"/>
</dbReference>
<comment type="similarity">
    <text evidence="3">Belongs to the BRAT1 family.</text>
</comment>
<comment type="caution">
    <text evidence="4">The sequence shown here is derived from an EMBL/GenBank/DDBJ whole genome shotgun (WGS) entry which is preliminary data.</text>
</comment>
<name>A0A7D9DNY1_PARCT</name>
<dbReference type="GO" id="GO:0006974">
    <property type="term" value="P:DNA damage response"/>
    <property type="evidence" value="ECO:0007669"/>
    <property type="project" value="InterPro"/>
</dbReference>
<dbReference type="OrthoDB" id="10057956at2759"/>
<dbReference type="Gene3D" id="1.25.10.10">
    <property type="entry name" value="Leucine-rich Repeat Variant"/>
    <property type="match status" value="1"/>
</dbReference>
<dbReference type="EMBL" id="CACRXK020001569">
    <property type="protein sequence ID" value="CAB3989915.1"/>
    <property type="molecule type" value="Genomic_DNA"/>
</dbReference>
<dbReference type="GO" id="GO:0005737">
    <property type="term" value="C:cytoplasm"/>
    <property type="evidence" value="ECO:0007669"/>
    <property type="project" value="UniProtKB-SubCell"/>
</dbReference>
<dbReference type="PANTHER" id="PTHR21331">
    <property type="entry name" value="BRCA1-ASSOCIATED ATM ACTIVATOR 1"/>
    <property type="match status" value="1"/>
</dbReference>
<evidence type="ECO:0000256" key="3">
    <source>
        <dbReference type="ARBA" id="ARBA00061308"/>
    </source>
</evidence>
<accession>A0A7D9DNY1</accession>
<dbReference type="InterPro" id="IPR038904">
    <property type="entry name" value="BRAT1"/>
</dbReference>
<keyword evidence="2" id="KW-0963">Cytoplasm</keyword>
<dbReference type="GO" id="GO:0005634">
    <property type="term" value="C:nucleus"/>
    <property type="evidence" value="ECO:0007669"/>
    <property type="project" value="TreeGrafter"/>
</dbReference>
<evidence type="ECO:0000313" key="4">
    <source>
        <dbReference type="EMBL" id="CAB3989915.1"/>
    </source>
</evidence>
<keyword evidence="5" id="KW-1185">Reference proteome</keyword>
<protein>
    <submittedName>
        <fullName evidence="4">BRCA1-associated ATM activator 1-like</fullName>
    </submittedName>
</protein>
<proteinExistence type="inferred from homology"/>
<sequence>MATDGIVQESLVEVFDLILFNVDKIVDDTSLEKLLEILEFIYNNPKENESVLEATILRFFGRVENVEVECGEATVSFALRLSGIMCNSSEGFHVICGVNNILEYLFHEILTKEKLWADPGVRDSYFKAALGILKSSDGFLWIQNSGVLQKAMECLVDSSIFVADSARKFVAKYLVSLYNSSMGKKHNSSQMENGLQGSAKHDCFRTKTDTFSVELRTCHKCIIYHLKHVVEQLPTGLTRTMSRQVSVTQLLLSLMEEDAKTAQEMLHPSAIVLSCFKMLNYINKDECGKVIDVMFTMLNNTSTWQINWMLLLNLQDKQDLFHAMFEFILILYKRLFVFHSFQLIQGVFHAGQSLKFDESSLCVLFVLLTFPVHAKLHKMEESSRVECHDVKDVAKELLLTNCSTNDGYKIVHQILNGTCKEFLSNSAVAQSLIVTTDVICDMKFQSYPRLAGFVQVWCKDVIEFLNEQPGDYFRGNTLTKFFIKAVTMCFDRGLFDEDAIFDGKKECYRLLAKLLSLSQDSKIISSCFEGIKSLFSKTEAVFPCYVNIETLNKLLILHCSNSCWDVRDSTLIFLRFLLTTFNGANIELLLDRKLLLLLWKLMEDSESYVRACSLYLLGVLSTHDSVWKHYCETISLSEEEVLNYIVNAFEQEEAAFARRATIDIFSFWLDRKHNIILMHLKDKSFTPVDKVLNKASQDFDWEVKLCVLNFWETMLHHYCDEDKKTLSCIESGCLNEISTVILGAITDCDQPVRVRGLALLEELKTHLVGLLENDELHYNGSVDELNDFILQTKKDRNCSLLQTLLAIDFSEFAADFQVSNLLEDPFPFFKDILAAASENKDNLLDCY</sequence>
<evidence type="ECO:0000313" key="5">
    <source>
        <dbReference type="Proteomes" id="UP001152795"/>
    </source>
</evidence>
<dbReference type="AlphaFoldDB" id="A0A7D9DNY1"/>
<dbReference type="Proteomes" id="UP001152795">
    <property type="component" value="Unassembled WGS sequence"/>
</dbReference>
<organism evidence="4 5">
    <name type="scientific">Paramuricea clavata</name>
    <name type="common">Red gorgonian</name>
    <name type="synonym">Violescent sea-whip</name>
    <dbReference type="NCBI Taxonomy" id="317549"/>
    <lineage>
        <taxon>Eukaryota</taxon>
        <taxon>Metazoa</taxon>
        <taxon>Cnidaria</taxon>
        <taxon>Anthozoa</taxon>
        <taxon>Octocorallia</taxon>
        <taxon>Malacalcyonacea</taxon>
        <taxon>Plexauridae</taxon>
        <taxon>Paramuricea</taxon>
    </lineage>
</organism>
<gene>
    <name evidence="4" type="ORF">PACLA_8A042928</name>
</gene>
<evidence type="ECO:0000256" key="2">
    <source>
        <dbReference type="ARBA" id="ARBA00022490"/>
    </source>
</evidence>
<evidence type="ECO:0000256" key="1">
    <source>
        <dbReference type="ARBA" id="ARBA00004496"/>
    </source>
</evidence>
<dbReference type="InterPro" id="IPR011989">
    <property type="entry name" value="ARM-like"/>
</dbReference>
<dbReference type="InterPro" id="IPR016024">
    <property type="entry name" value="ARM-type_fold"/>
</dbReference>
<comment type="subcellular location">
    <subcellularLocation>
        <location evidence="1">Cytoplasm</location>
    </subcellularLocation>
</comment>
<reference evidence="4" key="1">
    <citation type="submission" date="2020-04" db="EMBL/GenBank/DDBJ databases">
        <authorList>
            <person name="Alioto T."/>
            <person name="Alioto T."/>
            <person name="Gomez Garrido J."/>
        </authorList>
    </citation>
    <scope>NUCLEOTIDE SEQUENCE</scope>
    <source>
        <strain evidence="4">A484AB</strain>
    </source>
</reference>
<dbReference type="GO" id="GO:0008283">
    <property type="term" value="P:cell population proliferation"/>
    <property type="evidence" value="ECO:0007669"/>
    <property type="project" value="InterPro"/>
</dbReference>